<protein>
    <submittedName>
        <fullName evidence="1">Uncharacterized protein</fullName>
    </submittedName>
</protein>
<proteinExistence type="predicted"/>
<evidence type="ECO:0000313" key="1">
    <source>
        <dbReference type="EMBL" id="SDD66480.1"/>
    </source>
</evidence>
<dbReference type="AlphaFoldDB" id="A0A1G6WKJ1"/>
<dbReference type="RefSeq" id="WP_091455549.1">
    <property type="nucleotide sequence ID" value="NZ_FMZZ01000015.1"/>
</dbReference>
<accession>A0A1G6WKJ1</accession>
<dbReference type="OrthoDB" id="3690331at2"/>
<name>A0A1G6WKJ1_9PSEU</name>
<organism evidence="1 2">
    <name type="scientific">Actinokineospora iranica</name>
    <dbReference type="NCBI Taxonomy" id="1271860"/>
    <lineage>
        <taxon>Bacteria</taxon>
        <taxon>Bacillati</taxon>
        <taxon>Actinomycetota</taxon>
        <taxon>Actinomycetes</taxon>
        <taxon>Pseudonocardiales</taxon>
        <taxon>Pseudonocardiaceae</taxon>
        <taxon>Actinokineospora</taxon>
    </lineage>
</organism>
<evidence type="ECO:0000313" key="2">
    <source>
        <dbReference type="Proteomes" id="UP000199501"/>
    </source>
</evidence>
<gene>
    <name evidence="1" type="ORF">SAMN05216174_11561</name>
</gene>
<keyword evidence="2" id="KW-1185">Reference proteome</keyword>
<dbReference type="Proteomes" id="UP000199501">
    <property type="component" value="Unassembled WGS sequence"/>
</dbReference>
<dbReference type="EMBL" id="FMZZ01000015">
    <property type="protein sequence ID" value="SDD66480.1"/>
    <property type="molecule type" value="Genomic_DNA"/>
</dbReference>
<sequence length="171" mass="19177">MIDPNTLLDPLGWPRWLARDAERRRVVAPEVLARLDHAVRDFPAEAFAIGLLPDPLPIEHAEKLPRSDHRETTEGARVRHRVVAMPGEVRGWNLGRGVVISMGQTTVRPVYTPVARGESAGLRPGGVIVRAVISDWEPYPPPVEVEIDATRTVPLDVYLRRVLTDMAQRRH</sequence>
<reference evidence="2" key="1">
    <citation type="submission" date="2016-10" db="EMBL/GenBank/DDBJ databases">
        <authorList>
            <person name="Varghese N."/>
            <person name="Submissions S."/>
        </authorList>
    </citation>
    <scope>NUCLEOTIDE SEQUENCE [LARGE SCALE GENOMIC DNA]</scope>
    <source>
        <strain evidence="2">IBRC-M 10403</strain>
    </source>
</reference>